<gene>
    <name evidence="2" type="ordered locus">Namu_3517</name>
</gene>
<evidence type="ECO:0000313" key="3">
    <source>
        <dbReference type="Proteomes" id="UP000002218"/>
    </source>
</evidence>
<dbReference type="KEGG" id="nml:Namu_3517"/>
<protein>
    <submittedName>
        <fullName evidence="2">Uncharacterized protein</fullName>
    </submittedName>
</protein>
<evidence type="ECO:0000256" key="1">
    <source>
        <dbReference type="SAM" id="Phobius"/>
    </source>
</evidence>
<dbReference type="STRING" id="479431.Namu_3517"/>
<keyword evidence="3" id="KW-1185">Reference proteome</keyword>
<dbReference type="InParanoid" id="C8XEU1"/>
<dbReference type="HOGENOM" id="CLU_1011314_0_0_11"/>
<dbReference type="EMBL" id="CP001737">
    <property type="protein sequence ID" value="ACV79842.1"/>
    <property type="molecule type" value="Genomic_DNA"/>
</dbReference>
<evidence type="ECO:0000313" key="2">
    <source>
        <dbReference type="EMBL" id="ACV79842.1"/>
    </source>
</evidence>
<reference evidence="3" key="1">
    <citation type="submission" date="2009-09" db="EMBL/GenBank/DDBJ databases">
        <title>The complete genome of Nakamurella multipartita DSM 44233.</title>
        <authorList>
            <consortium name="US DOE Joint Genome Institute (JGI-PGF)"/>
            <person name="Lucas S."/>
            <person name="Copeland A."/>
            <person name="Lapidus A."/>
            <person name="Glavina del Rio T."/>
            <person name="Dalin E."/>
            <person name="Tice H."/>
            <person name="Bruce D."/>
            <person name="Goodwin L."/>
            <person name="Pitluck S."/>
            <person name="Kyrpides N."/>
            <person name="Mavromatis K."/>
            <person name="Ivanova N."/>
            <person name="Ovchinnikova G."/>
            <person name="Sims D."/>
            <person name="Meincke L."/>
            <person name="Brettin T."/>
            <person name="Detter J.C."/>
            <person name="Han C."/>
            <person name="Larimer F."/>
            <person name="Land M."/>
            <person name="Hauser L."/>
            <person name="Markowitz V."/>
            <person name="Cheng J.-F."/>
            <person name="Hugenholtz P."/>
            <person name="Woyke T."/>
            <person name="Wu D."/>
            <person name="Klenk H.-P."/>
            <person name="Eisen J.A."/>
        </authorList>
    </citation>
    <scope>NUCLEOTIDE SEQUENCE [LARGE SCALE GENOMIC DNA]</scope>
    <source>
        <strain evidence="3">ATCC 700099 / DSM 44233 / CIP 104796 / JCM 9543 / NBRC 105858 / Y-104</strain>
    </source>
</reference>
<proteinExistence type="predicted"/>
<reference evidence="2 3" key="2">
    <citation type="journal article" date="2010" name="Stand. Genomic Sci.">
        <title>Complete genome sequence of Nakamurella multipartita type strain (Y-104).</title>
        <authorList>
            <person name="Tice H."/>
            <person name="Mayilraj S."/>
            <person name="Sims D."/>
            <person name="Lapidus A."/>
            <person name="Nolan M."/>
            <person name="Lucas S."/>
            <person name="Glavina Del Rio T."/>
            <person name="Copeland A."/>
            <person name="Cheng J.F."/>
            <person name="Meincke L."/>
            <person name="Bruce D."/>
            <person name="Goodwin L."/>
            <person name="Pitluck S."/>
            <person name="Ivanova N."/>
            <person name="Mavromatis K."/>
            <person name="Ovchinnikova G."/>
            <person name="Pati A."/>
            <person name="Chen A."/>
            <person name="Palaniappan K."/>
            <person name="Land M."/>
            <person name="Hauser L."/>
            <person name="Chang Y.J."/>
            <person name="Jeffries C.D."/>
            <person name="Detter J.C."/>
            <person name="Brettin T."/>
            <person name="Rohde M."/>
            <person name="Goker M."/>
            <person name="Bristow J."/>
            <person name="Eisen J.A."/>
            <person name="Markowitz V."/>
            <person name="Hugenholtz P."/>
            <person name="Kyrpides N.C."/>
            <person name="Klenk H.P."/>
            <person name="Chen F."/>
        </authorList>
    </citation>
    <scope>NUCLEOTIDE SEQUENCE [LARGE SCALE GENOMIC DNA]</scope>
    <source>
        <strain evidence="3">ATCC 700099 / DSM 44233 / CIP 104796 / JCM 9543 / NBRC 105858 / Y-104</strain>
    </source>
</reference>
<dbReference type="Proteomes" id="UP000002218">
    <property type="component" value="Chromosome"/>
</dbReference>
<sequence precursor="true">MTPACRWIRRPGRAPTVGAGSAGAGRSAIVTIAMTMTMAAVLMAAVLTGWSAPPAAADSLPMTPVPTTGASGPLSLRTSVWPLVIPSLAPGESFSWQLGAALTGVDRGELSLGVVSGGSRATDPDGYLIDVQACPHPWGSADGMGTTPTCPDGGTPVLARQPLAQLPADLASPIGTMSPEQPWYLSVTLALANSSRQDPRTGSLVIGLQVMAMGDDGTPLGGSGIGTGSDPGAGAAGVLGWTGLDVWSMVGWGVGAVVVGLLLATAGRARQRARR</sequence>
<keyword evidence="1" id="KW-0812">Transmembrane</keyword>
<feature type="transmembrane region" description="Helical" evidence="1">
    <location>
        <begin position="28"/>
        <end position="52"/>
    </location>
</feature>
<dbReference type="AlphaFoldDB" id="C8XEU1"/>
<keyword evidence="1" id="KW-0472">Membrane</keyword>
<accession>C8XEU1</accession>
<dbReference type="eggNOG" id="ENOG5033J0I">
    <property type="taxonomic scope" value="Bacteria"/>
</dbReference>
<organism evidence="2 3">
    <name type="scientific">Nakamurella multipartita (strain ATCC 700099 / DSM 44233 / CIP 104796 / JCM 9543 / NBRC 105858 / Y-104)</name>
    <name type="common">Microsphaera multipartita</name>
    <dbReference type="NCBI Taxonomy" id="479431"/>
    <lineage>
        <taxon>Bacteria</taxon>
        <taxon>Bacillati</taxon>
        <taxon>Actinomycetota</taxon>
        <taxon>Actinomycetes</taxon>
        <taxon>Nakamurellales</taxon>
        <taxon>Nakamurellaceae</taxon>
        <taxon>Nakamurella</taxon>
    </lineage>
</organism>
<feature type="transmembrane region" description="Helical" evidence="1">
    <location>
        <begin position="246"/>
        <end position="266"/>
    </location>
</feature>
<name>C8XEU1_NAKMY</name>
<keyword evidence="1" id="KW-1133">Transmembrane helix</keyword>